<evidence type="ECO:0000313" key="4">
    <source>
        <dbReference type="EMBL" id="MBL7254557.1"/>
    </source>
</evidence>
<dbReference type="Proteomes" id="UP000598996">
    <property type="component" value="Unassembled WGS sequence"/>
</dbReference>
<dbReference type="CDD" id="cd04301">
    <property type="entry name" value="NAT_SF"/>
    <property type="match status" value="1"/>
</dbReference>
<dbReference type="PANTHER" id="PTHR43877:SF8">
    <property type="entry name" value="N-ACETYLGLUTAMATE SYNTHASE-RELATED"/>
    <property type="match status" value="1"/>
</dbReference>
<dbReference type="PROSITE" id="PS51186">
    <property type="entry name" value="GNAT"/>
    <property type="match status" value="1"/>
</dbReference>
<proteinExistence type="predicted"/>
<dbReference type="SUPFAM" id="SSF55729">
    <property type="entry name" value="Acyl-CoA N-acyltransferases (Nat)"/>
    <property type="match status" value="1"/>
</dbReference>
<dbReference type="RefSeq" id="WP_202991020.1">
    <property type="nucleotide sequence ID" value="NZ_JAENHO010000003.1"/>
</dbReference>
<comment type="caution">
    <text evidence="4">The sequence shown here is derived from an EMBL/GenBank/DDBJ whole genome shotgun (WGS) entry which is preliminary data.</text>
</comment>
<reference evidence="4 5" key="1">
    <citation type="submission" date="2021-01" db="EMBL/GenBank/DDBJ databases">
        <title>Actinoplanes sp. nov. LDG1-01 isolated from lichen.</title>
        <authorList>
            <person name="Saeng-In P."/>
            <person name="Phongsopitanun W."/>
            <person name="Kanchanasin P."/>
            <person name="Yuki M."/>
            <person name="Kudo T."/>
            <person name="Ohkuma M."/>
            <person name="Tanasupawat S."/>
        </authorList>
    </citation>
    <scope>NUCLEOTIDE SEQUENCE [LARGE SCALE GENOMIC DNA]</scope>
    <source>
        <strain evidence="4 5">LDG1-01</strain>
    </source>
</reference>
<evidence type="ECO:0000313" key="5">
    <source>
        <dbReference type="Proteomes" id="UP000598996"/>
    </source>
</evidence>
<feature type="domain" description="N-acetyltransferase" evidence="3">
    <location>
        <begin position="1"/>
        <end position="156"/>
    </location>
</feature>
<keyword evidence="1" id="KW-0808">Transferase</keyword>
<gene>
    <name evidence="4" type="ORF">JKJ07_09570</name>
</gene>
<evidence type="ECO:0000259" key="3">
    <source>
        <dbReference type="PROSITE" id="PS51186"/>
    </source>
</evidence>
<name>A0ABS1VIM1_9ACTN</name>
<dbReference type="Gene3D" id="3.40.630.30">
    <property type="match status" value="1"/>
</dbReference>
<dbReference type="EMBL" id="JAENHO010000003">
    <property type="protein sequence ID" value="MBL7254557.1"/>
    <property type="molecule type" value="Genomic_DNA"/>
</dbReference>
<organism evidence="4 5">
    <name type="scientific">Paractinoplanes lichenicola</name>
    <dbReference type="NCBI Taxonomy" id="2802976"/>
    <lineage>
        <taxon>Bacteria</taxon>
        <taxon>Bacillati</taxon>
        <taxon>Actinomycetota</taxon>
        <taxon>Actinomycetes</taxon>
        <taxon>Micromonosporales</taxon>
        <taxon>Micromonosporaceae</taxon>
        <taxon>Paractinoplanes</taxon>
    </lineage>
</organism>
<keyword evidence="2" id="KW-0012">Acyltransferase</keyword>
<dbReference type="PANTHER" id="PTHR43877">
    <property type="entry name" value="AMINOALKYLPHOSPHONATE N-ACETYLTRANSFERASE-RELATED-RELATED"/>
    <property type="match status" value="1"/>
</dbReference>
<protein>
    <submittedName>
        <fullName evidence="4">GNAT family N-acetyltransferase</fullName>
    </submittedName>
</protein>
<evidence type="ECO:0000256" key="2">
    <source>
        <dbReference type="ARBA" id="ARBA00023315"/>
    </source>
</evidence>
<evidence type="ECO:0000256" key="1">
    <source>
        <dbReference type="ARBA" id="ARBA00022679"/>
    </source>
</evidence>
<dbReference type="Pfam" id="PF00583">
    <property type="entry name" value="Acetyltransf_1"/>
    <property type="match status" value="1"/>
</dbReference>
<keyword evidence="5" id="KW-1185">Reference proteome</keyword>
<dbReference type="InterPro" id="IPR016181">
    <property type="entry name" value="Acyl_CoA_acyltransferase"/>
</dbReference>
<accession>A0ABS1VIM1</accession>
<dbReference type="InterPro" id="IPR000182">
    <property type="entry name" value="GNAT_dom"/>
</dbReference>
<sequence>MNVSTGPLTSYEIVYDIASVTAHHDCPDIPFSIRENFLKGIDNPPPGTVIERYLGYLDDEPVGYVELDFPQLDNLDIVGVDLLVLPEHRRRGVGRALYDLAVERAAVHNRKHLQASTVDRHPDGKAFAEAIGAKPGLAELRSRLDVTALDDSLLASLRAEAEKHATGYTLRRWQDVPPDDLIDGVAYLEGRLNADAPRGDLTLEPEKMDAARIREDMLTRQKRGRRSYQTAAVTGDRVVAWTWIVAEVDQPAHAWQSTTIVDPEHRGHRLGMLVKLENLAYVREQRPALAAVDTFNAAENAYMLKVNRAMGFRVADSWIEWQKDL</sequence>
<dbReference type="InterPro" id="IPR050832">
    <property type="entry name" value="Bact_Acetyltransf"/>
</dbReference>